<dbReference type="SUPFAM" id="SSF50630">
    <property type="entry name" value="Acid proteases"/>
    <property type="match status" value="1"/>
</dbReference>
<proteinExistence type="predicted"/>
<accession>F0WZE7</accession>
<dbReference type="InterPro" id="IPR021109">
    <property type="entry name" value="Peptidase_aspartic_dom_sf"/>
</dbReference>
<dbReference type="GO" id="GO:0003723">
    <property type="term" value="F:RNA binding"/>
    <property type="evidence" value="ECO:0007669"/>
    <property type="project" value="UniProtKB-KW"/>
</dbReference>
<dbReference type="PANTHER" id="PTHR37984:SF5">
    <property type="entry name" value="PROTEIN NYNRIN-LIKE"/>
    <property type="match status" value="1"/>
</dbReference>
<sequence>MDSREDEQERIIYHRVTINAVETQKKTEIEPIGLELSSSGSDMPAQSRLLVRDSVIGNKSVKILIDTGASTNLIKPGLASKARSVQKVQARRFDGTWTSSQTTKRVQDTILMEGMEFPKMQFTEWDRPDTHDLIFGQPWFTKYNSQIDWRTQQIEVADHTKFEDVDGPTFQDKMKSGAYDEIYQLKVTNVEPSEIPQELNPVLDEYKDSFLEQLPDEMPLTRSVNFELQMKPDAVLSSRAPFRISKVEQDALQQFVEENIRKGWIEESKSPWVSNIFGIPKKDPATGEFPKRAEWLRSGDSKIPIRWVIDYRYVNSMSIVAKIPLLLIEELIDRMVGCKYFTLLDLAQGYHQMVVLPSSRPYTAFRTQKEMYQWCVAPLGLSGMPGAWSRLMRTLFDKLRKFVVVRLDDICILSRTMEFHVKDVRAVCEVLRKDKLYARLSKCAFGLKEIAFLGHMVSEDGIRVDLKKTDSIATFQAPTCCKKLLSFLGLAGHYRRFICNFAQISCPLRDSTNQDTQWNWGEDQQKAFNALKLALQQSPTLKLPDFTHPFIVITDVVGSAWVLFFRNVSTTATTPLRFIRNILAP</sequence>
<dbReference type="AlphaFoldDB" id="F0WZE7"/>
<dbReference type="GO" id="GO:0004519">
    <property type="term" value="F:endonuclease activity"/>
    <property type="evidence" value="ECO:0007669"/>
    <property type="project" value="UniProtKB-KW"/>
</dbReference>
<keyword evidence="4" id="KW-0255">Endonuclease</keyword>
<evidence type="ECO:0000256" key="4">
    <source>
        <dbReference type="ARBA" id="ARBA00022759"/>
    </source>
</evidence>
<dbReference type="FunFam" id="3.30.70.270:FF:000020">
    <property type="entry name" value="Transposon Tf2-6 polyprotein-like Protein"/>
    <property type="match status" value="1"/>
</dbReference>
<dbReference type="Gene3D" id="2.40.70.10">
    <property type="entry name" value="Acid Proteases"/>
    <property type="match status" value="1"/>
</dbReference>
<keyword evidence="7" id="KW-0229">DNA integration</keyword>
<dbReference type="Pfam" id="PF13650">
    <property type="entry name" value="Asp_protease_2"/>
    <property type="match status" value="1"/>
</dbReference>
<organism evidence="11">
    <name type="scientific">Albugo laibachii Nc14</name>
    <dbReference type="NCBI Taxonomy" id="890382"/>
    <lineage>
        <taxon>Eukaryota</taxon>
        <taxon>Sar</taxon>
        <taxon>Stramenopiles</taxon>
        <taxon>Oomycota</taxon>
        <taxon>Peronosporomycetes</taxon>
        <taxon>Albuginales</taxon>
        <taxon>Albuginaceae</taxon>
        <taxon>Albugo</taxon>
    </lineage>
</organism>
<dbReference type="InterPro" id="IPR000477">
    <property type="entry name" value="RT_dom"/>
</dbReference>
<dbReference type="GO" id="GO:0006508">
    <property type="term" value="P:proteolysis"/>
    <property type="evidence" value="ECO:0007669"/>
    <property type="project" value="InterPro"/>
</dbReference>
<dbReference type="SUPFAM" id="SSF56672">
    <property type="entry name" value="DNA/RNA polymerases"/>
    <property type="match status" value="1"/>
</dbReference>
<keyword evidence="2" id="KW-0548">Nucleotidyltransferase</keyword>
<evidence type="ECO:0000256" key="6">
    <source>
        <dbReference type="ARBA" id="ARBA00022884"/>
    </source>
</evidence>
<reference evidence="11" key="2">
    <citation type="submission" date="2011-02" db="EMBL/GenBank/DDBJ databases">
        <authorList>
            <person name="MacLean D."/>
        </authorList>
    </citation>
    <scope>NUCLEOTIDE SEQUENCE</scope>
</reference>
<dbReference type="CDD" id="cd00303">
    <property type="entry name" value="retropepsin_like"/>
    <property type="match status" value="1"/>
</dbReference>
<evidence type="ECO:0000256" key="7">
    <source>
        <dbReference type="ARBA" id="ARBA00022908"/>
    </source>
</evidence>
<dbReference type="InterPro" id="IPR041577">
    <property type="entry name" value="RT_RNaseH_2"/>
</dbReference>
<dbReference type="Gene3D" id="3.30.70.270">
    <property type="match status" value="2"/>
</dbReference>
<dbReference type="GO" id="GO:0015074">
    <property type="term" value="P:DNA integration"/>
    <property type="evidence" value="ECO:0007669"/>
    <property type="project" value="UniProtKB-KW"/>
</dbReference>
<protein>
    <submittedName>
        <fullName evidence="11">Putative retroelement pol polyprotein</fullName>
    </submittedName>
</protein>
<dbReference type="PANTHER" id="PTHR37984">
    <property type="entry name" value="PROTEIN CBG26694"/>
    <property type="match status" value="1"/>
</dbReference>
<evidence type="ECO:0000256" key="2">
    <source>
        <dbReference type="ARBA" id="ARBA00022695"/>
    </source>
</evidence>
<dbReference type="GO" id="GO:0016779">
    <property type="term" value="F:nucleotidyltransferase activity"/>
    <property type="evidence" value="ECO:0007669"/>
    <property type="project" value="UniProtKB-KW"/>
</dbReference>
<evidence type="ECO:0000259" key="9">
    <source>
        <dbReference type="Pfam" id="PF00078"/>
    </source>
</evidence>
<dbReference type="HOGENOM" id="CLU_466478_0_0_1"/>
<dbReference type="Pfam" id="PF00078">
    <property type="entry name" value="RVT_1"/>
    <property type="match status" value="1"/>
</dbReference>
<keyword evidence="5" id="KW-0460">Magnesium</keyword>
<dbReference type="PROSITE" id="PS00141">
    <property type="entry name" value="ASP_PROTEASE"/>
    <property type="match status" value="1"/>
</dbReference>
<dbReference type="InterPro" id="IPR001969">
    <property type="entry name" value="Aspartic_peptidase_AS"/>
</dbReference>
<dbReference type="Gene3D" id="3.10.10.10">
    <property type="entry name" value="HIV Type 1 Reverse Transcriptase, subunit A, domain 1"/>
    <property type="match status" value="1"/>
</dbReference>
<dbReference type="Pfam" id="PF17919">
    <property type="entry name" value="RT_RNaseH_2"/>
    <property type="match status" value="1"/>
</dbReference>
<evidence type="ECO:0000256" key="3">
    <source>
        <dbReference type="ARBA" id="ARBA00022722"/>
    </source>
</evidence>
<dbReference type="CDD" id="cd01647">
    <property type="entry name" value="RT_LTR"/>
    <property type="match status" value="1"/>
</dbReference>
<keyword evidence="3" id="KW-0540">Nuclease</keyword>
<dbReference type="EMBL" id="FR824468">
    <property type="protein sequence ID" value="CCA26867.1"/>
    <property type="molecule type" value="Genomic_DNA"/>
</dbReference>
<reference evidence="11" key="1">
    <citation type="journal article" date="2011" name="PLoS Biol.">
        <title>Gene gain and loss during evolution of obligate parasitism in the white rust pathogen of Arabidopsis thaliana.</title>
        <authorList>
            <person name="Kemen E."/>
            <person name="Gardiner A."/>
            <person name="Schultz-Larsen T."/>
            <person name="Kemen A.C."/>
            <person name="Balmuth A.L."/>
            <person name="Robert-Seilaniantz A."/>
            <person name="Bailey K."/>
            <person name="Holub E."/>
            <person name="Studholme D.J."/>
            <person name="Maclean D."/>
            <person name="Jones J.D."/>
        </authorList>
    </citation>
    <scope>NUCLEOTIDE SEQUENCE</scope>
</reference>
<gene>
    <name evidence="11" type="primary">AlNc14C425G11549</name>
    <name evidence="11" type="ORF">ALNC14_130110</name>
</gene>
<dbReference type="InterPro" id="IPR043128">
    <property type="entry name" value="Rev_trsase/Diguanyl_cyclase"/>
</dbReference>
<dbReference type="InterPro" id="IPR050951">
    <property type="entry name" value="Retrovirus_Pol_polyprotein"/>
</dbReference>
<evidence type="ECO:0000259" key="10">
    <source>
        <dbReference type="Pfam" id="PF17919"/>
    </source>
</evidence>
<feature type="domain" description="Reverse transcriptase/retrotransposon-derived protein RNase H-like" evidence="10">
    <location>
        <begin position="520"/>
        <end position="560"/>
    </location>
</feature>
<keyword evidence="1" id="KW-0808">Transferase</keyword>
<evidence type="ECO:0000256" key="5">
    <source>
        <dbReference type="ARBA" id="ARBA00022842"/>
    </source>
</evidence>
<keyword evidence="4" id="KW-0378">Hydrolase</keyword>
<evidence type="ECO:0000256" key="1">
    <source>
        <dbReference type="ARBA" id="ARBA00022679"/>
    </source>
</evidence>
<name>F0WZE7_9STRA</name>
<dbReference type="InterPro" id="IPR043502">
    <property type="entry name" value="DNA/RNA_pol_sf"/>
</dbReference>
<evidence type="ECO:0000313" key="11">
    <source>
        <dbReference type="EMBL" id="CCA26867.1"/>
    </source>
</evidence>
<feature type="domain" description="Reverse transcriptase" evidence="9">
    <location>
        <begin position="310"/>
        <end position="456"/>
    </location>
</feature>
<keyword evidence="8" id="KW-0511">Multifunctional enzyme</keyword>
<dbReference type="GO" id="GO:0004190">
    <property type="term" value="F:aspartic-type endopeptidase activity"/>
    <property type="evidence" value="ECO:0007669"/>
    <property type="project" value="InterPro"/>
</dbReference>
<keyword evidence="6" id="KW-0694">RNA-binding</keyword>
<evidence type="ECO:0000256" key="8">
    <source>
        <dbReference type="ARBA" id="ARBA00023268"/>
    </source>
</evidence>